<reference evidence="4 5" key="1">
    <citation type="journal article" date="2016" name="Nat. Commun.">
        <title>Extremotolerant tardigrade genome and improved radiotolerance of human cultured cells by tardigrade-unique protein.</title>
        <authorList>
            <person name="Hashimoto T."/>
            <person name="Horikawa D.D."/>
            <person name="Saito Y."/>
            <person name="Kuwahara H."/>
            <person name="Kozuka-Hata H."/>
            <person name="Shin-I T."/>
            <person name="Minakuchi Y."/>
            <person name="Ohishi K."/>
            <person name="Motoyama A."/>
            <person name="Aizu T."/>
            <person name="Enomoto A."/>
            <person name="Kondo K."/>
            <person name="Tanaka S."/>
            <person name="Hara Y."/>
            <person name="Koshikawa S."/>
            <person name="Sagara H."/>
            <person name="Miura T."/>
            <person name="Yokobori S."/>
            <person name="Miyagawa K."/>
            <person name="Suzuki Y."/>
            <person name="Kubo T."/>
            <person name="Oyama M."/>
            <person name="Kohara Y."/>
            <person name="Fujiyama A."/>
            <person name="Arakawa K."/>
            <person name="Katayama T."/>
            <person name="Toyoda A."/>
            <person name="Kunieda T."/>
        </authorList>
    </citation>
    <scope>NUCLEOTIDE SEQUENCE [LARGE SCALE GENOMIC DNA]</scope>
    <source>
        <strain evidence="4 5">YOKOZUNA-1</strain>
    </source>
</reference>
<sequence length="267" mass="29735">MFFKFLLISGLTVMVKCQRDPVGYFSQNKCFCSESSLFCCLLINNDGDPALADFLYGNTSKGDAAEYYSWPGVEVDVESSQDAVEAQPVRHRVEFMNLPDFVEPANLTDVSPVEVGGSTVSGNSSTTTTPPPVSHSTGTESDTVQSATNEWESGASNGHFVGSSPAHFGFMGCGQDVCLPKNGLQESERGCGYYLNCWNYCGWTQKCPDFLVFNREKQWCDWPWRLAADHSCHGSWPGEVFKRRRVPLTTERPMEDKVAHRQHNRLT</sequence>
<dbReference type="AlphaFoldDB" id="A0A1D1UXX0"/>
<feature type="chain" id="PRO_5008897772" description="Chitin-binding type-2 domain-containing protein" evidence="2">
    <location>
        <begin position="18"/>
        <end position="267"/>
    </location>
</feature>
<feature type="compositionally biased region" description="Low complexity" evidence="1">
    <location>
        <begin position="115"/>
        <end position="139"/>
    </location>
</feature>
<name>A0A1D1UXX0_RAMVA</name>
<dbReference type="Proteomes" id="UP000186922">
    <property type="component" value="Unassembled WGS sequence"/>
</dbReference>
<dbReference type="GO" id="GO:0005576">
    <property type="term" value="C:extracellular region"/>
    <property type="evidence" value="ECO:0007669"/>
    <property type="project" value="InterPro"/>
</dbReference>
<evidence type="ECO:0000313" key="5">
    <source>
        <dbReference type="Proteomes" id="UP000186922"/>
    </source>
</evidence>
<dbReference type="EMBL" id="BDGG01000002">
    <property type="protein sequence ID" value="GAU94479.1"/>
    <property type="molecule type" value="Genomic_DNA"/>
</dbReference>
<proteinExistence type="predicted"/>
<evidence type="ECO:0000256" key="1">
    <source>
        <dbReference type="SAM" id="MobiDB-lite"/>
    </source>
</evidence>
<dbReference type="Pfam" id="PF01607">
    <property type="entry name" value="CBM_14"/>
    <property type="match status" value="1"/>
</dbReference>
<gene>
    <name evidence="4" type="primary">RvY_06249-1</name>
    <name evidence="4" type="synonym">RvY_06249.1</name>
    <name evidence="4" type="ORF">RvY_06249</name>
</gene>
<organism evidence="4 5">
    <name type="scientific">Ramazzottius varieornatus</name>
    <name type="common">Water bear</name>
    <name type="synonym">Tardigrade</name>
    <dbReference type="NCBI Taxonomy" id="947166"/>
    <lineage>
        <taxon>Eukaryota</taxon>
        <taxon>Metazoa</taxon>
        <taxon>Ecdysozoa</taxon>
        <taxon>Tardigrada</taxon>
        <taxon>Eutardigrada</taxon>
        <taxon>Parachela</taxon>
        <taxon>Hypsibioidea</taxon>
        <taxon>Ramazzottiidae</taxon>
        <taxon>Ramazzottius</taxon>
    </lineage>
</organism>
<dbReference type="GO" id="GO:0008061">
    <property type="term" value="F:chitin binding"/>
    <property type="evidence" value="ECO:0007669"/>
    <property type="project" value="InterPro"/>
</dbReference>
<dbReference type="SUPFAM" id="SSF57625">
    <property type="entry name" value="Invertebrate chitin-binding proteins"/>
    <property type="match status" value="1"/>
</dbReference>
<dbReference type="OrthoDB" id="6020543at2759"/>
<protein>
    <recommendedName>
        <fullName evidence="3">Chitin-binding type-2 domain-containing protein</fullName>
    </recommendedName>
</protein>
<feature type="signal peptide" evidence="2">
    <location>
        <begin position="1"/>
        <end position="17"/>
    </location>
</feature>
<dbReference type="InterPro" id="IPR002557">
    <property type="entry name" value="Chitin-bd_dom"/>
</dbReference>
<feature type="region of interest" description="Disordered" evidence="1">
    <location>
        <begin position="112"/>
        <end position="158"/>
    </location>
</feature>
<dbReference type="Gene3D" id="2.170.140.10">
    <property type="entry name" value="Chitin binding domain"/>
    <property type="match status" value="1"/>
</dbReference>
<evidence type="ECO:0000259" key="3">
    <source>
        <dbReference type="PROSITE" id="PS50940"/>
    </source>
</evidence>
<keyword evidence="2" id="KW-0732">Signal</keyword>
<feature type="compositionally biased region" description="Polar residues" evidence="1">
    <location>
        <begin position="140"/>
        <end position="156"/>
    </location>
</feature>
<evidence type="ECO:0000256" key="2">
    <source>
        <dbReference type="SAM" id="SignalP"/>
    </source>
</evidence>
<keyword evidence="5" id="KW-1185">Reference proteome</keyword>
<feature type="domain" description="Chitin-binding type-2" evidence="3">
    <location>
        <begin position="175"/>
        <end position="234"/>
    </location>
</feature>
<dbReference type="InterPro" id="IPR036508">
    <property type="entry name" value="Chitin-bd_dom_sf"/>
</dbReference>
<evidence type="ECO:0000313" key="4">
    <source>
        <dbReference type="EMBL" id="GAU94479.1"/>
    </source>
</evidence>
<dbReference type="PROSITE" id="PS50940">
    <property type="entry name" value="CHIT_BIND_II"/>
    <property type="match status" value="1"/>
</dbReference>
<accession>A0A1D1UXX0</accession>
<comment type="caution">
    <text evidence="4">The sequence shown here is derived from an EMBL/GenBank/DDBJ whole genome shotgun (WGS) entry which is preliminary data.</text>
</comment>